<feature type="compositionally biased region" description="Polar residues" evidence="1">
    <location>
        <begin position="1"/>
        <end position="14"/>
    </location>
</feature>
<protein>
    <recommendedName>
        <fullName evidence="2">SANTA domain-containing protein</fullName>
    </recommendedName>
</protein>
<name>A0A087H2T5_ARAAL</name>
<sequence>MTNKSKSQSLSTRRTSPRIFSRSLPEPNSSPRTLSRALPKRNFSPGTDGIPRTPFSLGAITPVIGTLKSVSLSDWWLTKKTKENGLGIEGFESKSGSVARRLFSSGAITKRHDSTNLETFDGITVCISGFINQSRTLQNGISLDVCNRFLLGFPYNWKEESVETKKADLGISFDDIPVSRLQDLLVTTCSTCLKSKILDHVVDSLRDLTCPTNNTQKSDKKCEEKLLPMVVGVKTRGMLRQREDNEASSSSIGKLVLSKSKKKR</sequence>
<dbReference type="InterPro" id="IPR053090">
    <property type="entry name" value="Centromere_KNL-2_homolog"/>
</dbReference>
<dbReference type="eggNOG" id="ENOG502S0VY">
    <property type="taxonomic scope" value="Eukaryota"/>
</dbReference>
<feature type="domain" description="SANTA" evidence="2">
    <location>
        <begin position="70"/>
        <end position="159"/>
    </location>
</feature>
<dbReference type="EMBL" id="CM002872">
    <property type="protein sequence ID" value="KFK36437.1"/>
    <property type="molecule type" value="Genomic_DNA"/>
</dbReference>
<dbReference type="Proteomes" id="UP000029120">
    <property type="component" value="Chromosome 4"/>
</dbReference>
<dbReference type="Pfam" id="PF09133">
    <property type="entry name" value="SANTA"/>
    <property type="match status" value="1"/>
</dbReference>
<dbReference type="GO" id="GO:0005886">
    <property type="term" value="C:plasma membrane"/>
    <property type="evidence" value="ECO:0007669"/>
    <property type="project" value="EnsemblPlants"/>
</dbReference>
<dbReference type="InterPro" id="IPR015216">
    <property type="entry name" value="SANTA"/>
</dbReference>
<organism evidence="3 4">
    <name type="scientific">Arabis alpina</name>
    <name type="common">Alpine rock-cress</name>
    <dbReference type="NCBI Taxonomy" id="50452"/>
    <lineage>
        <taxon>Eukaryota</taxon>
        <taxon>Viridiplantae</taxon>
        <taxon>Streptophyta</taxon>
        <taxon>Embryophyta</taxon>
        <taxon>Tracheophyta</taxon>
        <taxon>Spermatophyta</taxon>
        <taxon>Magnoliopsida</taxon>
        <taxon>eudicotyledons</taxon>
        <taxon>Gunneridae</taxon>
        <taxon>Pentapetalae</taxon>
        <taxon>rosids</taxon>
        <taxon>malvids</taxon>
        <taxon>Brassicales</taxon>
        <taxon>Brassicaceae</taxon>
        <taxon>Arabideae</taxon>
        <taxon>Arabis</taxon>
    </lineage>
</organism>
<reference evidence="4" key="1">
    <citation type="journal article" date="2015" name="Nat. Plants">
        <title>Genome expansion of Arabis alpina linked with retrotransposition and reduced symmetric DNA methylation.</title>
        <authorList>
            <person name="Willing E.M."/>
            <person name="Rawat V."/>
            <person name="Mandakova T."/>
            <person name="Maumus F."/>
            <person name="James G.V."/>
            <person name="Nordstroem K.J."/>
            <person name="Becker C."/>
            <person name="Warthmann N."/>
            <person name="Chica C."/>
            <person name="Szarzynska B."/>
            <person name="Zytnicki M."/>
            <person name="Albani M.C."/>
            <person name="Kiefer C."/>
            <person name="Bergonzi S."/>
            <person name="Castaings L."/>
            <person name="Mateos J.L."/>
            <person name="Berns M.C."/>
            <person name="Bujdoso N."/>
            <person name="Piofczyk T."/>
            <person name="de Lorenzo L."/>
            <person name="Barrero-Sicilia C."/>
            <person name="Mateos I."/>
            <person name="Piednoel M."/>
            <person name="Hagmann J."/>
            <person name="Chen-Min-Tao R."/>
            <person name="Iglesias-Fernandez R."/>
            <person name="Schuster S.C."/>
            <person name="Alonso-Blanco C."/>
            <person name="Roudier F."/>
            <person name="Carbonero P."/>
            <person name="Paz-Ares J."/>
            <person name="Davis S.J."/>
            <person name="Pecinka A."/>
            <person name="Quesneville H."/>
            <person name="Colot V."/>
            <person name="Lysak M.A."/>
            <person name="Weigel D."/>
            <person name="Coupland G."/>
            <person name="Schneeberger K."/>
        </authorList>
    </citation>
    <scope>NUCLEOTIDE SEQUENCE [LARGE SCALE GENOMIC DNA]</scope>
    <source>
        <strain evidence="4">cv. Pajares</strain>
    </source>
</reference>
<evidence type="ECO:0000259" key="2">
    <source>
        <dbReference type="Pfam" id="PF09133"/>
    </source>
</evidence>
<dbReference type="GO" id="GO:0005634">
    <property type="term" value="C:nucleus"/>
    <property type="evidence" value="ECO:0007669"/>
    <property type="project" value="EnsemblPlants"/>
</dbReference>
<accession>A0A087H2T5</accession>
<feature type="region of interest" description="Disordered" evidence="1">
    <location>
        <begin position="1"/>
        <end position="50"/>
    </location>
</feature>
<dbReference type="PANTHER" id="PTHR35311">
    <property type="entry name" value="KINETOCHORE-ASSOCIATED PROTEIN KNL-2 HOMOLOG"/>
    <property type="match status" value="1"/>
</dbReference>
<dbReference type="OrthoDB" id="118550at2759"/>
<dbReference type="PANTHER" id="PTHR35311:SF1">
    <property type="entry name" value="PROTEIN EMBRYO DEFECTIVE 1674"/>
    <property type="match status" value="1"/>
</dbReference>
<keyword evidence="4" id="KW-1185">Reference proteome</keyword>
<dbReference type="GO" id="GO:0034080">
    <property type="term" value="P:CENP-A containing chromatin assembly"/>
    <property type="evidence" value="ECO:0007669"/>
    <property type="project" value="EnsemblPlants"/>
</dbReference>
<gene>
    <name evidence="3" type="ordered locus">AALP_Aa4g124300</name>
</gene>
<evidence type="ECO:0000256" key="1">
    <source>
        <dbReference type="SAM" id="MobiDB-lite"/>
    </source>
</evidence>
<feature type="region of interest" description="Disordered" evidence="1">
    <location>
        <begin position="240"/>
        <end position="264"/>
    </location>
</feature>
<dbReference type="Gramene" id="KFK36437">
    <property type="protein sequence ID" value="KFK36437"/>
    <property type="gene ID" value="AALP_AA4G124300"/>
</dbReference>
<dbReference type="OMA" id="YHWRDYT"/>
<proteinExistence type="predicted"/>
<evidence type="ECO:0000313" key="4">
    <source>
        <dbReference type="Proteomes" id="UP000029120"/>
    </source>
</evidence>
<dbReference type="GO" id="GO:0005884">
    <property type="term" value="C:actin filament"/>
    <property type="evidence" value="ECO:0007669"/>
    <property type="project" value="EnsemblPlants"/>
</dbReference>
<evidence type="ECO:0000313" key="3">
    <source>
        <dbReference type="EMBL" id="KFK36437.1"/>
    </source>
</evidence>
<dbReference type="AlphaFoldDB" id="A0A087H2T5"/>